<keyword evidence="7" id="KW-1185">Reference proteome</keyword>
<evidence type="ECO:0000256" key="4">
    <source>
        <dbReference type="PROSITE-ProRule" id="PRU00409"/>
    </source>
</evidence>
<comment type="caution">
    <text evidence="6">The sequence shown here is derived from an EMBL/GenBank/DDBJ whole genome shotgun (WGS) entry which is preliminary data.</text>
</comment>
<dbReference type="EMBL" id="BMSA01000003">
    <property type="protein sequence ID" value="GGT41776.1"/>
    <property type="molecule type" value="Genomic_DNA"/>
</dbReference>
<evidence type="ECO:0000313" key="6">
    <source>
        <dbReference type="EMBL" id="GGT41776.1"/>
    </source>
</evidence>
<dbReference type="InterPro" id="IPR011761">
    <property type="entry name" value="ATP-grasp"/>
</dbReference>
<dbReference type="Pfam" id="PF13535">
    <property type="entry name" value="ATP-grasp_4"/>
    <property type="match status" value="1"/>
</dbReference>
<dbReference type="SUPFAM" id="SSF56059">
    <property type="entry name" value="Glutathione synthetase ATP-binding domain-like"/>
    <property type="match status" value="1"/>
</dbReference>
<dbReference type="AlphaFoldDB" id="A0A918H8R3"/>
<dbReference type="Gene3D" id="3.30.470.20">
    <property type="entry name" value="ATP-grasp fold, B domain"/>
    <property type="match status" value="1"/>
</dbReference>
<dbReference type="Proteomes" id="UP000646776">
    <property type="component" value="Unassembled WGS sequence"/>
</dbReference>
<dbReference type="GO" id="GO:0016874">
    <property type="term" value="F:ligase activity"/>
    <property type="evidence" value="ECO:0007669"/>
    <property type="project" value="UniProtKB-KW"/>
</dbReference>
<feature type="domain" description="ATP-grasp" evidence="5">
    <location>
        <begin position="113"/>
        <end position="317"/>
    </location>
</feature>
<reference evidence="6" key="2">
    <citation type="submission" date="2020-09" db="EMBL/GenBank/DDBJ databases">
        <authorList>
            <person name="Sun Q."/>
            <person name="Ohkuma M."/>
        </authorList>
    </citation>
    <scope>NUCLEOTIDE SEQUENCE</scope>
    <source>
        <strain evidence="6">JCM 4125</strain>
    </source>
</reference>
<dbReference type="Pfam" id="PF18603">
    <property type="entry name" value="LAL_C2"/>
    <property type="match status" value="1"/>
</dbReference>
<evidence type="ECO:0000256" key="3">
    <source>
        <dbReference type="ARBA" id="ARBA00022840"/>
    </source>
</evidence>
<keyword evidence="6" id="KW-0456">Lyase</keyword>
<gene>
    <name evidence="6" type="ORF">GCM10010226_17840</name>
</gene>
<name>A0A918H8R3_9ACTN</name>
<dbReference type="PANTHER" id="PTHR43585">
    <property type="entry name" value="FUMIPYRROLE BIOSYNTHESIS PROTEIN C"/>
    <property type="match status" value="1"/>
</dbReference>
<dbReference type="GO" id="GO:0005524">
    <property type="term" value="F:ATP binding"/>
    <property type="evidence" value="ECO:0007669"/>
    <property type="project" value="UniProtKB-UniRule"/>
</dbReference>
<accession>A0A918H8R3</accession>
<keyword evidence="1" id="KW-0436">Ligase</keyword>
<dbReference type="RefSeq" id="WP_189709450.1">
    <property type="nucleotide sequence ID" value="NZ_BMSA01000003.1"/>
</dbReference>
<proteinExistence type="predicted"/>
<dbReference type="InterPro" id="IPR040570">
    <property type="entry name" value="LAL_C2"/>
</dbReference>
<organism evidence="6 7">
    <name type="scientific">Streptomyces phaeofaciens</name>
    <dbReference type="NCBI Taxonomy" id="68254"/>
    <lineage>
        <taxon>Bacteria</taxon>
        <taxon>Bacillati</taxon>
        <taxon>Actinomycetota</taxon>
        <taxon>Actinomycetes</taxon>
        <taxon>Kitasatosporales</taxon>
        <taxon>Streptomycetaceae</taxon>
        <taxon>Streptomyces</taxon>
    </lineage>
</organism>
<dbReference type="Pfam" id="PF18130">
    <property type="entry name" value="ATPgrasp_N"/>
    <property type="match status" value="1"/>
</dbReference>
<reference evidence="6" key="1">
    <citation type="journal article" date="2014" name="Int. J. Syst. Evol. Microbiol.">
        <title>Complete genome sequence of Corynebacterium casei LMG S-19264T (=DSM 44701T), isolated from a smear-ripened cheese.</title>
        <authorList>
            <consortium name="US DOE Joint Genome Institute (JGI-PGF)"/>
            <person name="Walter F."/>
            <person name="Albersmeier A."/>
            <person name="Kalinowski J."/>
            <person name="Ruckert C."/>
        </authorList>
    </citation>
    <scope>NUCLEOTIDE SEQUENCE</scope>
    <source>
        <strain evidence="6">JCM 4125</strain>
    </source>
</reference>
<dbReference type="InterPro" id="IPR041472">
    <property type="entry name" value="BL00235/CARNS1_N"/>
</dbReference>
<dbReference type="PANTHER" id="PTHR43585:SF2">
    <property type="entry name" value="ATP-GRASP ENZYME FSQD"/>
    <property type="match status" value="1"/>
</dbReference>
<dbReference type="PROSITE" id="PS50975">
    <property type="entry name" value="ATP_GRASP"/>
    <property type="match status" value="1"/>
</dbReference>
<evidence type="ECO:0000256" key="2">
    <source>
        <dbReference type="ARBA" id="ARBA00022741"/>
    </source>
</evidence>
<evidence type="ECO:0000259" key="5">
    <source>
        <dbReference type="PROSITE" id="PS50975"/>
    </source>
</evidence>
<dbReference type="Gene3D" id="3.40.50.20">
    <property type="match status" value="1"/>
</dbReference>
<dbReference type="InterPro" id="IPR052032">
    <property type="entry name" value="ATP-dep_AA_Ligase"/>
</dbReference>
<evidence type="ECO:0000256" key="1">
    <source>
        <dbReference type="ARBA" id="ARBA00022598"/>
    </source>
</evidence>
<sequence length="422" mass="44313">MGENVPARPRTVLVIGGRVETVRKARDLGLRVVNVQRPEEYRPEHAELVEAALLVDYTDWSVLGPLVTAAHQVYGFDGVATITEPGVEPAARVAEALGLAGNSPHCARLMRDKAAMRAHLAGRPGAVAAAVAGDRAGLGAFGARHGYPFIVKPVDAAASFGVRRVDGPDAIDDAWASIVRLRGSTGHPFATYFPVGDFLMEEYLEGPEYSVESFTFDGRHLLLAVTEKATHTTFVETGHALPARLAPADDHAVRACAEEFLDTVGLREGAAHTEVKLTPGGPRVIESHGRPGGDRIMELVDAAYGFDIESFTVGWAGGVLTAPERAPSARAAAATRFLTCEPGRVTGVQGVDEVRAHEGVIGVDVAVPVGGAVRPLGASWDRVGQVLVTASDTTAAVTLAERLAEKITITTGPDPAPDPDGT</sequence>
<keyword evidence="2 4" id="KW-0547">Nucleotide-binding</keyword>
<dbReference type="GO" id="GO:0016829">
    <property type="term" value="F:lyase activity"/>
    <property type="evidence" value="ECO:0007669"/>
    <property type="project" value="UniProtKB-KW"/>
</dbReference>
<keyword evidence="3 4" id="KW-0067">ATP-binding</keyword>
<protein>
    <submittedName>
        <fullName evidence="6">Argininosuccinate lyase</fullName>
    </submittedName>
</protein>
<dbReference type="GO" id="GO:0046872">
    <property type="term" value="F:metal ion binding"/>
    <property type="evidence" value="ECO:0007669"/>
    <property type="project" value="InterPro"/>
</dbReference>
<evidence type="ECO:0000313" key="7">
    <source>
        <dbReference type="Proteomes" id="UP000646776"/>
    </source>
</evidence>